<proteinExistence type="predicted"/>
<name>A0A8I1YCT2_BRAEL</name>
<evidence type="ECO:0000256" key="1">
    <source>
        <dbReference type="SAM" id="MobiDB-lite"/>
    </source>
</evidence>
<evidence type="ECO:0000259" key="2">
    <source>
        <dbReference type="Pfam" id="PF10074"/>
    </source>
</evidence>
<evidence type="ECO:0000313" key="4">
    <source>
        <dbReference type="EMBL" id="MBP1296400.1"/>
    </source>
</evidence>
<dbReference type="Pfam" id="PF10074">
    <property type="entry name" value="RovC_DNA-bd"/>
    <property type="match status" value="1"/>
</dbReference>
<evidence type="ECO:0008006" key="6">
    <source>
        <dbReference type="Google" id="ProtNLM"/>
    </source>
</evidence>
<feature type="region of interest" description="Disordered" evidence="1">
    <location>
        <begin position="19"/>
        <end position="42"/>
    </location>
</feature>
<feature type="domain" description="T6SS Transcription factor RovC-like DNA binding" evidence="2">
    <location>
        <begin position="197"/>
        <end position="289"/>
    </location>
</feature>
<dbReference type="InterPro" id="IPR018754">
    <property type="entry name" value="RovC-like_DNA-bd"/>
</dbReference>
<accession>A0A8I1YCT2</accession>
<evidence type="ECO:0000313" key="5">
    <source>
        <dbReference type="Proteomes" id="UP000673383"/>
    </source>
</evidence>
<evidence type="ECO:0000259" key="3">
    <source>
        <dbReference type="Pfam" id="PF20109"/>
    </source>
</evidence>
<dbReference type="RefSeq" id="WP_209944545.1">
    <property type="nucleotide sequence ID" value="NZ_JAFICZ010000001.1"/>
</dbReference>
<sequence length="290" mass="33149">MPQLAETIRLEAKATGPLLMSSPKYQPRRPRRHGITSQDQPEYDAPDWAWEFLRRNAGYVADWRRSVPQRLPCITLNDGTRLLRLPRRFPQAEKWGLAAFADPALRAEQAPVFWHASAFRRVARLRASVPNERAGEAYRLSDFRVERRAIIDVDQTPFVLMKGRGVHVALKVDGLSVLSRPFRPVFELHGLDDLAVQNELFKRLQRFREQPPAAPHAAQLTSDERLRHALIALDGSLNGKNYRQIAITIFGAKMVADEWLGASQFLKDRTRRLVAKGKELMDGGYRELLN</sequence>
<dbReference type="Proteomes" id="UP000673383">
    <property type="component" value="Unassembled WGS sequence"/>
</dbReference>
<dbReference type="AlphaFoldDB" id="A0A8I1YCT2"/>
<comment type="caution">
    <text evidence="4">The sequence shown here is derived from an EMBL/GenBank/DDBJ whole genome shotgun (WGS) entry which is preliminary data.</text>
</comment>
<reference evidence="4" key="1">
    <citation type="submission" date="2021-02" db="EMBL/GenBank/DDBJ databases">
        <title>Genomic Encyclopedia of Type Strains, Phase IV (KMG-V): Genome sequencing to study the core and pangenomes of soil and plant-associated prokaryotes.</title>
        <authorList>
            <person name="Whitman W."/>
        </authorList>
    </citation>
    <scope>NUCLEOTIDE SEQUENCE</scope>
    <source>
        <strain evidence="4">USDA 406</strain>
    </source>
</reference>
<protein>
    <recommendedName>
        <fullName evidence="6">DUF2285 domain-containing protein</fullName>
    </recommendedName>
</protein>
<gene>
    <name evidence="4" type="ORF">JOH49_006153</name>
</gene>
<dbReference type="InterPro" id="IPR045465">
    <property type="entry name" value="Trans_reg_dom"/>
</dbReference>
<organism evidence="4 5">
    <name type="scientific">Bradyrhizobium elkanii</name>
    <dbReference type="NCBI Taxonomy" id="29448"/>
    <lineage>
        <taxon>Bacteria</taxon>
        <taxon>Pseudomonadati</taxon>
        <taxon>Pseudomonadota</taxon>
        <taxon>Alphaproteobacteria</taxon>
        <taxon>Hyphomicrobiales</taxon>
        <taxon>Nitrobacteraceae</taxon>
        <taxon>Bradyrhizobium</taxon>
    </lineage>
</organism>
<feature type="domain" description="Transcriptional regulator-like" evidence="3">
    <location>
        <begin position="42"/>
        <end position="97"/>
    </location>
</feature>
<dbReference type="EMBL" id="JAFICZ010000001">
    <property type="protein sequence ID" value="MBP1296400.1"/>
    <property type="molecule type" value="Genomic_DNA"/>
</dbReference>
<dbReference type="Pfam" id="PF20109">
    <property type="entry name" value="Trans_reg_dom"/>
    <property type="match status" value="1"/>
</dbReference>